<evidence type="ECO:0000313" key="4">
    <source>
        <dbReference type="Proteomes" id="UP001163105"/>
    </source>
</evidence>
<keyword evidence="4" id="KW-1185">Reference proteome</keyword>
<comment type="pathway">
    <text evidence="1">Mycotoxin biosynthesis.</text>
</comment>
<proteinExistence type="inferred from homology"/>
<comment type="similarity">
    <text evidence="2">Belongs to the ustYa family.</text>
</comment>
<evidence type="ECO:0000256" key="1">
    <source>
        <dbReference type="ARBA" id="ARBA00004685"/>
    </source>
</evidence>
<dbReference type="Pfam" id="PF11807">
    <property type="entry name" value="UstYa"/>
    <property type="match status" value="1"/>
</dbReference>
<gene>
    <name evidence="3" type="ORF">O9K51_10187</name>
</gene>
<evidence type="ECO:0000313" key="3">
    <source>
        <dbReference type="EMBL" id="KAJ6437216.1"/>
    </source>
</evidence>
<dbReference type="PANTHER" id="PTHR33365">
    <property type="entry name" value="YALI0B05434P"/>
    <property type="match status" value="1"/>
</dbReference>
<organism evidence="3 4">
    <name type="scientific">Purpureocillium lavendulum</name>
    <dbReference type="NCBI Taxonomy" id="1247861"/>
    <lineage>
        <taxon>Eukaryota</taxon>
        <taxon>Fungi</taxon>
        <taxon>Dikarya</taxon>
        <taxon>Ascomycota</taxon>
        <taxon>Pezizomycotina</taxon>
        <taxon>Sordariomycetes</taxon>
        <taxon>Hypocreomycetidae</taxon>
        <taxon>Hypocreales</taxon>
        <taxon>Ophiocordycipitaceae</taxon>
        <taxon>Purpureocillium</taxon>
    </lineage>
</organism>
<comment type="caution">
    <text evidence="3">The sequence shown here is derived from an EMBL/GenBank/DDBJ whole genome shotgun (WGS) entry which is preliminary data.</text>
</comment>
<dbReference type="Proteomes" id="UP001163105">
    <property type="component" value="Unassembled WGS sequence"/>
</dbReference>
<dbReference type="EMBL" id="JAQHRD010000013">
    <property type="protein sequence ID" value="KAJ6437216.1"/>
    <property type="molecule type" value="Genomic_DNA"/>
</dbReference>
<accession>A0AB34FFP0</accession>
<dbReference type="PANTHER" id="PTHR33365:SF4">
    <property type="entry name" value="CYCLOCHLOROTINE BIOSYNTHESIS PROTEIN O"/>
    <property type="match status" value="1"/>
</dbReference>
<protein>
    <submittedName>
        <fullName evidence="3">Uncharacterized protein</fullName>
    </submittedName>
</protein>
<reference evidence="3" key="1">
    <citation type="submission" date="2023-01" db="EMBL/GenBank/DDBJ databases">
        <title>The growth and conidiation of Purpureocillium lavendulum are regulated by nitrogen source and histone H3K14 acetylation.</title>
        <authorList>
            <person name="Tang P."/>
            <person name="Han J."/>
            <person name="Zhang C."/>
            <person name="Tang P."/>
            <person name="Qi F."/>
            <person name="Zhang K."/>
            <person name="Liang L."/>
        </authorList>
    </citation>
    <scope>NUCLEOTIDE SEQUENCE</scope>
    <source>
        <strain evidence="3">YMF1.00683</strain>
    </source>
</reference>
<sequence>MSILPEVLIHTSFGFGKPALSAIRMQKAKFYGGVIVNETSQFEVVLDPNSPRYVGHPTRELDAAWDQLVGKLFLRKYVALTKSEAEKIGGHVSEDGGAYFVVTHVRHSLHCVNYLRKVAYEKWYPTIRHEDKPTVPTFWQHVGLGVAAVSRSLPLDHTWANHQKCLDIGGPRTFQPEQQPSLIVNFATGGEGLVSIVAFELGDEHLGGIRAPGSSKVSALTCM</sequence>
<name>A0AB34FFP0_9HYPO</name>
<dbReference type="GO" id="GO:0043386">
    <property type="term" value="P:mycotoxin biosynthetic process"/>
    <property type="evidence" value="ECO:0007669"/>
    <property type="project" value="InterPro"/>
</dbReference>
<evidence type="ECO:0000256" key="2">
    <source>
        <dbReference type="ARBA" id="ARBA00035112"/>
    </source>
</evidence>
<dbReference type="InterPro" id="IPR021765">
    <property type="entry name" value="UstYa-like"/>
</dbReference>
<dbReference type="AlphaFoldDB" id="A0AB34FFP0"/>